<dbReference type="Gene3D" id="3.30.870.10">
    <property type="entry name" value="Endonuclease Chain A"/>
    <property type="match status" value="1"/>
</dbReference>
<accession>A4BVK8</accession>
<proteinExistence type="predicted"/>
<comment type="caution">
    <text evidence="2">The sequence shown here is derived from an EMBL/GenBank/DDBJ whole genome shotgun (WGS) entry which is preliminary data.</text>
</comment>
<evidence type="ECO:0000313" key="3">
    <source>
        <dbReference type="Proteomes" id="UP000003374"/>
    </source>
</evidence>
<dbReference type="EMBL" id="AAOF01000027">
    <property type="protein sequence ID" value="EAR20273.1"/>
    <property type="molecule type" value="Genomic_DNA"/>
</dbReference>
<dbReference type="GO" id="GO:0004386">
    <property type="term" value="F:helicase activity"/>
    <property type="evidence" value="ECO:0007669"/>
    <property type="project" value="UniProtKB-KW"/>
</dbReference>
<keyword evidence="3" id="KW-1185">Reference proteome</keyword>
<dbReference type="AlphaFoldDB" id="A4BVK8"/>
<feature type="domain" description="Phospholipase D-like" evidence="1">
    <location>
        <begin position="18"/>
        <end position="129"/>
    </location>
</feature>
<keyword evidence="2" id="KW-0547">Nucleotide-binding</keyword>
<sequence length="198" mass="21051">MPAHLTTGGADDPFLPKLLHAIQHATEIDLAVAFIKSSGLELIFDALAEAVTLRGARLRLLTSDYLDVTDPDALRKILLLGDEGAEAKVFEARERSFHLKAYIFVRTEGGEIIEGEAYVGSSNISRVALTGLMGISGSGSSKDQLRLSAPALAFDSFASISSIRPTASATSSSLVPKPRLKRIEDSASSLSRPIALNT</sequence>
<dbReference type="HOGENOM" id="CLU_1376893_0_0_6"/>
<keyword evidence="2" id="KW-0067">ATP-binding</keyword>
<dbReference type="InterPro" id="IPR025202">
    <property type="entry name" value="PLD-like_dom"/>
</dbReference>
<reference evidence="2 3" key="1">
    <citation type="submission" date="2006-02" db="EMBL/GenBank/DDBJ databases">
        <authorList>
            <person name="Waterbury J."/>
            <person name="Ferriera S."/>
            <person name="Johnson J."/>
            <person name="Kravitz S."/>
            <person name="Halpern A."/>
            <person name="Remington K."/>
            <person name="Beeson K."/>
            <person name="Tran B."/>
            <person name="Rogers Y.-H."/>
            <person name="Friedman R."/>
            <person name="Venter J.C."/>
        </authorList>
    </citation>
    <scope>NUCLEOTIDE SEQUENCE [LARGE SCALE GENOMIC DNA]</scope>
    <source>
        <strain evidence="2 3">Nb-231</strain>
    </source>
</reference>
<protein>
    <submittedName>
        <fullName evidence="2">Helicase-related protein</fullName>
    </submittedName>
</protein>
<dbReference type="SUPFAM" id="SSF56024">
    <property type="entry name" value="Phospholipase D/nuclease"/>
    <property type="match status" value="1"/>
</dbReference>
<dbReference type="eggNOG" id="COG3886">
    <property type="taxonomic scope" value="Bacteria"/>
</dbReference>
<dbReference type="Proteomes" id="UP000003374">
    <property type="component" value="Unassembled WGS sequence"/>
</dbReference>
<evidence type="ECO:0000313" key="2">
    <source>
        <dbReference type="EMBL" id="EAR20273.1"/>
    </source>
</evidence>
<name>A4BVK8_9GAMM</name>
<dbReference type="Pfam" id="PF13091">
    <property type="entry name" value="PLDc_2"/>
    <property type="match status" value="1"/>
</dbReference>
<evidence type="ECO:0000259" key="1">
    <source>
        <dbReference type="Pfam" id="PF13091"/>
    </source>
</evidence>
<gene>
    <name evidence="2" type="ORF">NB231_12991</name>
</gene>
<dbReference type="STRING" id="314278.NB231_12991"/>
<keyword evidence="2" id="KW-0378">Hydrolase</keyword>
<keyword evidence="2" id="KW-0347">Helicase</keyword>
<organism evidence="2 3">
    <name type="scientific">Nitrococcus mobilis Nb-231</name>
    <dbReference type="NCBI Taxonomy" id="314278"/>
    <lineage>
        <taxon>Bacteria</taxon>
        <taxon>Pseudomonadati</taxon>
        <taxon>Pseudomonadota</taxon>
        <taxon>Gammaproteobacteria</taxon>
        <taxon>Chromatiales</taxon>
        <taxon>Ectothiorhodospiraceae</taxon>
        <taxon>Nitrococcus</taxon>
    </lineage>
</organism>